<feature type="region of interest" description="Disordered" evidence="3">
    <location>
        <begin position="175"/>
        <end position="237"/>
    </location>
</feature>
<dbReference type="PANTHER" id="PTHR19965">
    <property type="entry name" value="RNA AND EXPORT FACTOR BINDING PROTEIN"/>
    <property type="match status" value="1"/>
</dbReference>
<dbReference type="InterPro" id="IPR051229">
    <property type="entry name" value="ALYREF_mRNA_export"/>
</dbReference>
<dbReference type="EMBL" id="WHVB01000017">
    <property type="protein sequence ID" value="KAF8474514.1"/>
    <property type="molecule type" value="Genomic_DNA"/>
</dbReference>
<feature type="region of interest" description="Disordered" evidence="3">
    <location>
        <begin position="25"/>
        <end position="53"/>
    </location>
</feature>
<keyword evidence="6" id="KW-1185">Reference proteome</keyword>
<dbReference type="Pfam" id="PF00076">
    <property type="entry name" value="RRM_1"/>
    <property type="match status" value="1"/>
</dbReference>
<sequence>MSVQTAGSARLNAYHGTKRQLIGTSASQVAPAWRTSNGTGSPAATNGSTSPLSKKALQRGSKMLLSNLPMDVAETEVEELFKRTVGPVKDMFIIYNNQARSKGMAIVTFHRPADAGVARSKYNGKVIDGKHKLKIELVTDNDELSPETTKEQPNTPPSLLSRIAGPRIQVASVQAPNNAATTQPPQHPAKRKSAIPIVVSAPRKRTKKGPKRVKKSLAQLDQEMEEYRASVTDGNNA</sequence>
<protein>
    <recommendedName>
        <fullName evidence="4">RRM domain-containing protein</fullName>
    </recommendedName>
</protein>
<dbReference type="PROSITE" id="PS50102">
    <property type="entry name" value="RRM"/>
    <property type="match status" value="1"/>
</dbReference>
<dbReference type="SUPFAM" id="SSF54928">
    <property type="entry name" value="RNA-binding domain, RBD"/>
    <property type="match status" value="1"/>
</dbReference>
<feature type="compositionally biased region" description="Basic residues" evidence="3">
    <location>
        <begin position="202"/>
        <end position="215"/>
    </location>
</feature>
<evidence type="ECO:0000313" key="6">
    <source>
        <dbReference type="Proteomes" id="UP000759537"/>
    </source>
</evidence>
<evidence type="ECO:0000259" key="4">
    <source>
        <dbReference type="PROSITE" id="PS50102"/>
    </source>
</evidence>
<dbReference type="InterPro" id="IPR000504">
    <property type="entry name" value="RRM_dom"/>
</dbReference>
<dbReference type="InterPro" id="IPR035979">
    <property type="entry name" value="RBD_domain_sf"/>
</dbReference>
<name>A0A9P5K1A1_9AGAM</name>
<dbReference type="Gene3D" id="3.30.70.330">
    <property type="match status" value="1"/>
</dbReference>
<dbReference type="GO" id="GO:0003729">
    <property type="term" value="F:mRNA binding"/>
    <property type="evidence" value="ECO:0007669"/>
    <property type="project" value="TreeGrafter"/>
</dbReference>
<feature type="compositionally biased region" description="Polar residues" evidence="3">
    <location>
        <begin position="175"/>
        <end position="184"/>
    </location>
</feature>
<evidence type="ECO:0000256" key="3">
    <source>
        <dbReference type="SAM" id="MobiDB-lite"/>
    </source>
</evidence>
<dbReference type="PANTHER" id="PTHR19965:SF35">
    <property type="entry name" value="RNA ANNEALING PROTEIN YRA1"/>
    <property type="match status" value="1"/>
</dbReference>
<feature type="region of interest" description="Disordered" evidence="3">
    <location>
        <begin position="139"/>
        <end position="161"/>
    </location>
</feature>
<evidence type="ECO:0000313" key="5">
    <source>
        <dbReference type="EMBL" id="KAF8474514.1"/>
    </source>
</evidence>
<evidence type="ECO:0000256" key="2">
    <source>
        <dbReference type="PROSITE-ProRule" id="PRU00176"/>
    </source>
</evidence>
<accession>A0A9P5K1A1</accession>
<reference evidence="5" key="2">
    <citation type="journal article" date="2020" name="Nat. Commun.">
        <title>Large-scale genome sequencing of mycorrhizal fungi provides insights into the early evolution of symbiotic traits.</title>
        <authorList>
            <person name="Miyauchi S."/>
            <person name="Kiss E."/>
            <person name="Kuo A."/>
            <person name="Drula E."/>
            <person name="Kohler A."/>
            <person name="Sanchez-Garcia M."/>
            <person name="Morin E."/>
            <person name="Andreopoulos B."/>
            <person name="Barry K.W."/>
            <person name="Bonito G."/>
            <person name="Buee M."/>
            <person name="Carver A."/>
            <person name="Chen C."/>
            <person name="Cichocki N."/>
            <person name="Clum A."/>
            <person name="Culley D."/>
            <person name="Crous P.W."/>
            <person name="Fauchery L."/>
            <person name="Girlanda M."/>
            <person name="Hayes R.D."/>
            <person name="Keri Z."/>
            <person name="LaButti K."/>
            <person name="Lipzen A."/>
            <person name="Lombard V."/>
            <person name="Magnuson J."/>
            <person name="Maillard F."/>
            <person name="Murat C."/>
            <person name="Nolan M."/>
            <person name="Ohm R.A."/>
            <person name="Pangilinan J."/>
            <person name="Pereira M.F."/>
            <person name="Perotto S."/>
            <person name="Peter M."/>
            <person name="Pfister S."/>
            <person name="Riley R."/>
            <person name="Sitrit Y."/>
            <person name="Stielow J.B."/>
            <person name="Szollosi G."/>
            <person name="Zifcakova L."/>
            <person name="Stursova M."/>
            <person name="Spatafora J.W."/>
            <person name="Tedersoo L."/>
            <person name="Vaario L.M."/>
            <person name="Yamada A."/>
            <person name="Yan M."/>
            <person name="Wang P."/>
            <person name="Xu J."/>
            <person name="Bruns T."/>
            <person name="Baldrian P."/>
            <person name="Vilgalys R."/>
            <person name="Dunand C."/>
            <person name="Henrissat B."/>
            <person name="Grigoriev I.V."/>
            <person name="Hibbett D."/>
            <person name="Nagy L.G."/>
            <person name="Martin F.M."/>
        </authorList>
    </citation>
    <scope>NUCLEOTIDE SEQUENCE</scope>
    <source>
        <strain evidence="5">Prilba</strain>
    </source>
</reference>
<proteinExistence type="predicted"/>
<dbReference type="AlphaFoldDB" id="A0A9P5K1A1"/>
<gene>
    <name evidence="5" type="ORF">DFH94DRAFT_133890</name>
</gene>
<feature type="domain" description="RRM" evidence="4">
    <location>
        <begin position="61"/>
        <end position="140"/>
    </location>
</feature>
<feature type="compositionally biased region" description="Polar residues" evidence="3">
    <location>
        <begin position="25"/>
        <end position="52"/>
    </location>
</feature>
<dbReference type="GO" id="GO:0005634">
    <property type="term" value="C:nucleus"/>
    <property type="evidence" value="ECO:0007669"/>
    <property type="project" value="TreeGrafter"/>
</dbReference>
<dbReference type="SMART" id="SM00360">
    <property type="entry name" value="RRM"/>
    <property type="match status" value="1"/>
</dbReference>
<organism evidence="5 6">
    <name type="scientific">Russula ochroleuca</name>
    <dbReference type="NCBI Taxonomy" id="152965"/>
    <lineage>
        <taxon>Eukaryota</taxon>
        <taxon>Fungi</taxon>
        <taxon>Dikarya</taxon>
        <taxon>Basidiomycota</taxon>
        <taxon>Agaricomycotina</taxon>
        <taxon>Agaricomycetes</taxon>
        <taxon>Russulales</taxon>
        <taxon>Russulaceae</taxon>
        <taxon>Russula</taxon>
    </lineage>
</organism>
<comment type="caution">
    <text evidence="5">The sequence shown here is derived from an EMBL/GenBank/DDBJ whole genome shotgun (WGS) entry which is preliminary data.</text>
</comment>
<dbReference type="Proteomes" id="UP000759537">
    <property type="component" value="Unassembled WGS sequence"/>
</dbReference>
<keyword evidence="1 2" id="KW-0694">RNA-binding</keyword>
<reference evidence="5" key="1">
    <citation type="submission" date="2019-10" db="EMBL/GenBank/DDBJ databases">
        <authorList>
            <consortium name="DOE Joint Genome Institute"/>
            <person name="Kuo A."/>
            <person name="Miyauchi S."/>
            <person name="Kiss E."/>
            <person name="Drula E."/>
            <person name="Kohler A."/>
            <person name="Sanchez-Garcia M."/>
            <person name="Andreopoulos B."/>
            <person name="Barry K.W."/>
            <person name="Bonito G."/>
            <person name="Buee M."/>
            <person name="Carver A."/>
            <person name="Chen C."/>
            <person name="Cichocki N."/>
            <person name="Clum A."/>
            <person name="Culley D."/>
            <person name="Crous P.W."/>
            <person name="Fauchery L."/>
            <person name="Girlanda M."/>
            <person name="Hayes R."/>
            <person name="Keri Z."/>
            <person name="LaButti K."/>
            <person name="Lipzen A."/>
            <person name="Lombard V."/>
            <person name="Magnuson J."/>
            <person name="Maillard F."/>
            <person name="Morin E."/>
            <person name="Murat C."/>
            <person name="Nolan M."/>
            <person name="Ohm R."/>
            <person name="Pangilinan J."/>
            <person name="Pereira M."/>
            <person name="Perotto S."/>
            <person name="Peter M."/>
            <person name="Riley R."/>
            <person name="Sitrit Y."/>
            <person name="Stielow B."/>
            <person name="Szollosi G."/>
            <person name="Zifcakova L."/>
            <person name="Stursova M."/>
            <person name="Spatafora J.W."/>
            <person name="Tedersoo L."/>
            <person name="Vaario L.-M."/>
            <person name="Yamada A."/>
            <person name="Yan M."/>
            <person name="Wang P."/>
            <person name="Xu J."/>
            <person name="Bruns T."/>
            <person name="Baldrian P."/>
            <person name="Vilgalys R."/>
            <person name="Henrissat B."/>
            <person name="Grigoriev I.V."/>
            <person name="Hibbett D."/>
            <person name="Nagy L.G."/>
            <person name="Martin F.M."/>
        </authorList>
    </citation>
    <scope>NUCLEOTIDE SEQUENCE</scope>
    <source>
        <strain evidence="5">Prilba</strain>
    </source>
</reference>
<dbReference type="InterPro" id="IPR012677">
    <property type="entry name" value="Nucleotide-bd_a/b_plait_sf"/>
</dbReference>
<evidence type="ECO:0000256" key="1">
    <source>
        <dbReference type="ARBA" id="ARBA00022884"/>
    </source>
</evidence>
<dbReference type="OrthoDB" id="346839at2759"/>